<sequence>MTESSKEPRKHADAVALLERTAHSLIAVWRRAQEAAAEHVPPSQLRALETVGRRGGLNLRALAVELGVIPSSASRLCDRLEAAGLLVRTGSDTDRRQVTLRVTALGERVLGEMAQSRRRDLHEVLQRMSPDGRERLLSGLAEFAAAAGAQARLRRPASRDG</sequence>
<comment type="caution">
    <text evidence="5">The sequence shown here is derived from an EMBL/GenBank/DDBJ whole genome shotgun (WGS) entry which is preliminary data.</text>
</comment>
<dbReference type="GO" id="GO:0003677">
    <property type="term" value="F:DNA binding"/>
    <property type="evidence" value="ECO:0007669"/>
    <property type="project" value="UniProtKB-KW"/>
</dbReference>
<dbReference type="GO" id="GO:0006950">
    <property type="term" value="P:response to stress"/>
    <property type="evidence" value="ECO:0007669"/>
    <property type="project" value="TreeGrafter"/>
</dbReference>
<dbReference type="Pfam" id="PF12802">
    <property type="entry name" value="MarR_2"/>
    <property type="match status" value="1"/>
</dbReference>
<dbReference type="SUPFAM" id="SSF46785">
    <property type="entry name" value="Winged helix' DNA-binding domain"/>
    <property type="match status" value="1"/>
</dbReference>
<dbReference type="PANTHER" id="PTHR33164:SF43">
    <property type="entry name" value="HTH-TYPE TRANSCRIPTIONAL REPRESSOR YETL"/>
    <property type="match status" value="1"/>
</dbReference>
<keyword evidence="1" id="KW-0805">Transcription regulation</keyword>
<dbReference type="InterPro" id="IPR036390">
    <property type="entry name" value="WH_DNA-bd_sf"/>
</dbReference>
<dbReference type="EMBL" id="WEGH01000005">
    <property type="protein sequence ID" value="MQY09171.1"/>
    <property type="molecule type" value="Genomic_DNA"/>
</dbReference>
<evidence type="ECO:0000256" key="3">
    <source>
        <dbReference type="ARBA" id="ARBA00023163"/>
    </source>
</evidence>
<proteinExistence type="predicted"/>
<keyword evidence="6" id="KW-1185">Reference proteome</keyword>
<evidence type="ECO:0000313" key="6">
    <source>
        <dbReference type="Proteomes" id="UP000487268"/>
    </source>
</evidence>
<keyword evidence="2" id="KW-0238">DNA-binding</keyword>
<dbReference type="InterPro" id="IPR036388">
    <property type="entry name" value="WH-like_DNA-bd_sf"/>
</dbReference>
<organism evidence="5 6">
    <name type="scientific">Actinomadura macrotermitis</name>
    <dbReference type="NCBI Taxonomy" id="2585200"/>
    <lineage>
        <taxon>Bacteria</taxon>
        <taxon>Bacillati</taxon>
        <taxon>Actinomycetota</taxon>
        <taxon>Actinomycetes</taxon>
        <taxon>Streptosporangiales</taxon>
        <taxon>Thermomonosporaceae</taxon>
        <taxon>Actinomadura</taxon>
    </lineage>
</organism>
<protein>
    <recommendedName>
        <fullName evidence="4">HTH marR-type domain-containing protein</fullName>
    </recommendedName>
</protein>
<dbReference type="InterPro" id="IPR039422">
    <property type="entry name" value="MarR/SlyA-like"/>
</dbReference>
<dbReference type="PROSITE" id="PS01117">
    <property type="entry name" value="HTH_MARR_1"/>
    <property type="match status" value="1"/>
</dbReference>
<dbReference type="PROSITE" id="PS50995">
    <property type="entry name" value="HTH_MARR_2"/>
    <property type="match status" value="1"/>
</dbReference>
<reference evidence="5 6" key="1">
    <citation type="submission" date="2019-10" db="EMBL/GenBank/DDBJ databases">
        <title>Actinomadura rubteroloni sp. nov. and Actinomadura macrotermitis sp. nov., isolated from the gut of fungus growing-termite Macrotermes natalensis.</title>
        <authorList>
            <person name="Benndorf R."/>
            <person name="Martin K."/>
            <person name="Kuefner M."/>
            <person name="De Beer W."/>
            <person name="Kaster A.-K."/>
            <person name="Vollmers J."/>
            <person name="Poulsen M."/>
            <person name="Beemelmanns C."/>
        </authorList>
    </citation>
    <scope>NUCLEOTIDE SEQUENCE [LARGE SCALE GENOMIC DNA]</scope>
    <source>
        <strain evidence="5 6">RB68</strain>
    </source>
</reference>
<evidence type="ECO:0000313" key="5">
    <source>
        <dbReference type="EMBL" id="MQY09171.1"/>
    </source>
</evidence>
<dbReference type="InterPro" id="IPR000835">
    <property type="entry name" value="HTH_MarR-typ"/>
</dbReference>
<evidence type="ECO:0000259" key="4">
    <source>
        <dbReference type="PROSITE" id="PS50995"/>
    </source>
</evidence>
<dbReference type="Proteomes" id="UP000487268">
    <property type="component" value="Unassembled WGS sequence"/>
</dbReference>
<dbReference type="RefSeq" id="WP_207709947.1">
    <property type="nucleotide sequence ID" value="NZ_WEGH01000005.1"/>
</dbReference>
<accession>A0A7K0C6T1</accession>
<keyword evidence="3" id="KW-0804">Transcription</keyword>
<dbReference type="Gene3D" id="1.10.10.10">
    <property type="entry name" value="Winged helix-like DNA-binding domain superfamily/Winged helix DNA-binding domain"/>
    <property type="match status" value="1"/>
</dbReference>
<gene>
    <name evidence="5" type="ORF">ACRB68_72830</name>
</gene>
<name>A0A7K0C6T1_9ACTN</name>
<dbReference type="GO" id="GO:0003700">
    <property type="term" value="F:DNA-binding transcription factor activity"/>
    <property type="evidence" value="ECO:0007669"/>
    <property type="project" value="InterPro"/>
</dbReference>
<dbReference type="InterPro" id="IPR023187">
    <property type="entry name" value="Tscrpt_reg_MarR-type_CS"/>
</dbReference>
<dbReference type="SMART" id="SM00347">
    <property type="entry name" value="HTH_MARR"/>
    <property type="match status" value="1"/>
</dbReference>
<feature type="domain" description="HTH marR-type" evidence="4">
    <location>
        <begin position="11"/>
        <end position="145"/>
    </location>
</feature>
<evidence type="ECO:0000256" key="1">
    <source>
        <dbReference type="ARBA" id="ARBA00023015"/>
    </source>
</evidence>
<dbReference type="PANTHER" id="PTHR33164">
    <property type="entry name" value="TRANSCRIPTIONAL REGULATOR, MARR FAMILY"/>
    <property type="match status" value="1"/>
</dbReference>
<dbReference type="AlphaFoldDB" id="A0A7K0C6T1"/>
<evidence type="ECO:0000256" key="2">
    <source>
        <dbReference type="ARBA" id="ARBA00023125"/>
    </source>
</evidence>